<feature type="domain" description="Bacterial virulence" evidence="2">
    <location>
        <begin position="281"/>
        <end position="466"/>
    </location>
</feature>
<keyword evidence="1" id="KW-0732">Signal</keyword>
<evidence type="ECO:0000259" key="2">
    <source>
        <dbReference type="Pfam" id="PF06057"/>
    </source>
</evidence>
<dbReference type="EMBL" id="BJYZ01000025">
    <property type="protein sequence ID" value="GEO40981.1"/>
    <property type="molecule type" value="Genomic_DNA"/>
</dbReference>
<dbReference type="AlphaFoldDB" id="A0A512DWY1"/>
<organism evidence="3 4">
    <name type="scientific">Skermanella aerolata</name>
    <dbReference type="NCBI Taxonomy" id="393310"/>
    <lineage>
        <taxon>Bacteria</taxon>
        <taxon>Pseudomonadati</taxon>
        <taxon>Pseudomonadota</taxon>
        <taxon>Alphaproteobacteria</taxon>
        <taxon>Rhodospirillales</taxon>
        <taxon>Azospirillaceae</taxon>
        <taxon>Skermanella</taxon>
    </lineage>
</organism>
<accession>A0A512DWY1</accession>
<dbReference type="OrthoDB" id="9807916at2"/>
<dbReference type="InterPro" id="IPR029058">
    <property type="entry name" value="AB_hydrolase_fold"/>
</dbReference>
<feature type="signal peptide" evidence="1">
    <location>
        <begin position="1"/>
        <end position="28"/>
    </location>
</feature>
<dbReference type="InterPro" id="IPR011225">
    <property type="entry name" value="IV_sec_VirJ"/>
</dbReference>
<evidence type="ECO:0000313" key="3">
    <source>
        <dbReference type="EMBL" id="GEO40981.1"/>
    </source>
</evidence>
<evidence type="ECO:0000313" key="4">
    <source>
        <dbReference type="Proteomes" id="UP000321523"/>
    </source>
</evidence>
<evidence type="ECO:0000256" key="1">
    <source>
        <dbReference type="SAM" id="SignalP"/>
    </source>
</evidence>
<dbReference type="Gene3D" id="3.40.50.1820">
    <property type="entry name" value="alpha/beta hydrolase"/>
    <property type="match status" value="2"/>
</dbReference>
<name>A0A512DWY1_9PROT</name>
<keyword evidence="4" id="KW-1185">Reference proteome</keyword>
<feature type="chain" id="PRO_5021907007" evidence="1">
    <location>
        <begin position="29"/>
        <end position="471"/>
    </location>
</feature>
<sequence>MSVRKNTGTLLGAALLASALALAPEVMAAAPDGGGSAEASGATMMPDSGRLGAVRRYEAEGTSRDVLLLVSDEDGWDSRAEDVAAEAAASGRTVLGIDLKAFQAGMDRTDDTCSFPVNDLEAVSQQVQKDLPYTQYRPPAVAGIGAGAALAYAAITEALPGTFAAGIGLDFCPVYLAPRPFCPDAPTTTTDEGGGRYRFHAAEQSQVPWMATPKAGCPAESTDSVMDRTPSAVRLDARPARWGEAVMESLDRLAEDDQATGVGDIPLVEIPAESPKGGGGDTLAIFWSGDGGWRDIDRQIGQELARSGMPVVGVDSLRYFWREQRPEAIAHDLDRMISHYTAKWGKSKVLLIGYSFGADMLPFAINRMPERSRAQIGLVSLLGFARKADFEVGIAGWLGVDSSDSEDTLAEIAKLPAIPLQCVYGSEEEDTGCTAPELDRASKLRMNGGHHFDGDYKEVASAILGAAEAVR</sequence>
<dbReference type="PIRSF" id="PIRSF029063">
    <property type="entry name" value="IV_sec_VirJ"/>
    <property type="match status" value="1"/>
</dbReference>
<comment type="caution">
    <text evidence="3">The sequence shown here is derived from an EMBL/GenBank/DDBJ whole genome shotgun (WGS) entry which is preliminary data.</text>
</comment>
<reference evidence="3 4" key="1">
    <citation type="submission" date="2019-07" db="EMBL/GenBank/DDBJ databases">
        <title>Whole genome shotgun sequence of Skermanella aerolata NBRC 106429.</title>
        <authorList>
            <person name="Hosoyama A."/>
            <person name="Uohara A."/>
            <person name="Ohji S."/>
            <person name="Ichikawa N."/>
        </authorList>
    </citation>
    <scope>NUCLEOTIDE SEQUENCE [LARGE SCALE GENOMIC DNA]</scope>
    <source>
        <strain evidence="3 4">NBRC 106429</strain>
    </source>
</reference>
<dbReference type="Pfam" id="PF06057">
    <property type="entry name" value="VirJ"/>
    <property type="match status" value="1"/>
</dbReference>
<dbReference type="Proteomes" id="UP000321523">
    <property type="component" value="Unassembled WGS sequence"/>
</dbReference>
<gene>
    <name evidence="3" type="ORF">SAE02_51290</name>
</gene>
<dbReference type="SUPFAM" id="SSF53474">
    <property type="entry name" value="alpha/beta-Hydrolases"/>
    <property type="match status" value="2"/>
</dbReference>
<proteinExistence type="predicted"/>
<dbReference type="InterPro" id="IPR010333">
    <property type="entry name" value="VirJ"/>
</dbReference>
<protein>
    <submittedName>
        <fullName evidence="3">Virulence factor</fullName>
    </submittedName>
</protein>
<dbReference type="RefSeq" id="WP_044432126.1">
    <property type="nucleotide sequence ID" value="NZ_BJYZ01000025.1"/>
</dbReference>